<dbReference type="Gene3D" id="1.20.1060.10">
    <property type="entry name" value="Taq DNA Polymerase, Chain T, domain 4"/>
    <property type="match status" value="1"/>
</dbReference>
<dbReference type="GO" id="GO:0006302">
    <property type="term" value="P:double-strand break repair"/>
    <property type="evidence" value="ECO:0007669"/>
    <property type="project" value="TreeGrafter"/>
</dbReference>
<keyword evidence="3" id="KW-1185">Reference proteome</keyword>
<sequence>MKYTRKHFLKENMAKEDERRLNLKRKFITCSNSPEKASKQIALEESTDGAETWLKSEDMTVFGKQFCDVRYLDDLAKVQLMNVLKQAETLVVTLMYKDGSSQLRVNQTLTCPVRGIVVLLRIHVDSSPLISPAHGSVLGEDSTSADHCIYIHTEHSSFWGSNKEAHSLFVRNLLFWTLRCKCPIVCFNAKEFVRTVLQLLGEDDSWKHVAGFMGLDPRVAAWLIDPSDTALTFEDLVAKYLGKSIIVKPSSTFGDTSRNIVARLKELEQEAHFVAGEQFLIMSNNQLREILFGKLKLHLLSQRQHLPRTGLQKQLSTSEAMMTVGTYGRLERKLDPMELKFQAIVNHSVWVPETKLSPL</sequence>
<comment type="caution">
    <text evidence="2">The sequence shown here is derived from an EMBL/GenBank/DDBJ whole genome shotgun (WGS) entry which is preliminary data.</text>
</comment>
<dbReference type="Proteomes" id="UP001488838">
    <property type="component" value="Unassembled WGS sequence"/>
</dbReference>
<dbReference type="InterPro" id="IPR040940">
    <property type="entry name" value="DNA_pol_P_Exo"/>
</dbReference>
<dbReference type="Pfam" id="PF18049">
    <property type="entry name" value="DNA_pol_P_Exo"/>
    <property type="match status" value="1"/>
</dbReference>
<dbReference type="EMBL" id="JBBHLL010000311">
    <property type="protein sequence ID" value="KAK7806151.1"/>
    <property type="molecule type" value="Genomic_DNA"/>
</dbReference>
<dbReference type="PANTHER" id="PTHR10133">
    <property type="entry name" value="DNA POLYMERASE I"/>
    <property type="match status" value="1"/>
</dbReference>
<dbReference type="InterPro" id="IPR002298">
    <property type="entry name" value="DNA_polymerase_A"/>
</dbReference>
<accession>A0AAW0HVH1</accession>
<name>A0AAW0HVH1_MYOGA</name>
<dbReference type="PANTHER" id="PTHR10133:SF27">
    <property type="entry name" value="DNA POLYMERASE NU"/>
    <property type="match status" value="1"/>
</dbReference>
<organism evidence="2 3">
    <name type="scientific">Myodes glareolus</name>
    <name type="common">Bank vole</name>
    <name type="synonym">Clethrionomys glareolus</name>
    <dbReference type="NCBI Taxonomy" id="447135"/>
    <lineage>
        <taxon>Eukaryota</taxon>
        <taxon>Metazoa</taxon>
        <taxon>Chordata</taxon>
        <taxon>Craniata</taxon>
        <taxon>Vertebrata</taxon>
        <taxon>Euteleostomi</taxon>
        <taxon>Mammalia</taxon>
        <taxon>Eutheria</taxon>
        <taxon>Euarchontoglires</taxon>
        <taxon>Glires</taxon>
        <taxon>Rodentia</taxon>
        <taxon>Myomorpha</taxon>
        <taxon>Muroidea</taxon>
        <taxon>Cricetidae</taxon>
        <taxon>Arvicolinae</taxon>
        <taxon>Myodes</taxon>
    </lineage>
</organism>
<gene>
    <name evidence="2" type="ORF">U0070_021097</name>
</gene>
<protein>
    <recommendedName>
        <fullName evidence="1">DNA polymerase nu pseudo-exo domain-containing protein</fullName>
    </recommendedName>
</protein>
<feature type="domain" description="DNA polymerase nu pseudo-exo" evidence="1">
    <location>
        <begin position="67"/>
        <end position="262"/>
    </location>
</feature>
<dbReference type="AlphaFoldDB" id="A0AAW0HVH1"/>
<dbReference type="GO" id="GO:0003887">
    <property type="term" value="F:DNA-directed DNA polymerase activity"/>
    <property type="evidence" value="ECO:0007669"/>
    <property type="project" value="InterPro"/>
</dbReference>
<evidence type="ECO:0000259" key="1">
    <source>
        <dbReference type="Pfam" id="PF18049"/>
    </source>
</evidence>
<reference evidence="2 3" key="1">
    <citation type="journal article" date="2023" name="bioRxiv">
        <title>Conserved and derived expression patterns and positive selection on dental genes reveal complex evolutionary context of ever-growing rodent molars.</title>
        <authorList>
            <person name="Calamari Z.T."/>
            <person name="Song A."/>
            <person name="Cohen E."/>
            <person name="Akter M."/>
            <person name="Roy R.D."/>
            <person name="Hallikas O."/>
            <person name="Christensen M.M."/>
            <person name="Li P."/>
            <person name="Marangoni P."/>
            <person name="Jernvall J."/>
            <person name="Klein O.D."/>
        </authorList>
    </citation>
    <scope>NUCLEOTIDE SEQUENCE [LARGE SCALE GENOMIC DNA]</scope>
    <source>
        <strain evidence="2">V071</strain>
    </source>
</reference>
<evidence type="ECO:0000313" key="2">
    <source>
        <dbReference type="EMBL" id="KAK7806151.1"/>
    </source>
</evidence>
<proteinExistence type="predicted"/>
<evidence type="ECO:0000313" key="3">
    <source>
        <dbReference type="Proteomes" id="UP001488838"/>
    </source>
</evidence>
<dbReference type="GO" id="GO:0006261">
    <property type="term" value="P:DNA-templated DNA replication"/>
    <property type="evidence" value="ECO:0007669"/>
    <property type="project" value="InterPro"/>
</dbReference>